<evidence type="ECO:0000259" key="4">
    <source>
        <dbReference type="PROSITE" id="PS01124"/>
    </source>
</evidence>
<dbReference type="PROSITE" id="PS01124">
    <property type="entry name" value="HTH_ARAC_FAMILY_2"/>
    <property type="match status" value="1"/>
</dbReference>
<name>A0A6H9YHM0_9ACTN</name>
<keyword evidence="2" id="KW-0238">DNA-binding</keyword>
<keyword evidence="6" id="KW-1185">Reference proteome</keyword>
<dbReference type="AlphaFoldDB" id="A0A6H9YHM0"/>
<dbReference type="GO" id="GO:0043565">
    <property type="term" value="F:sequence-specific DNA binding"/>
    <property type="evidence" value="ECO:0007669"/>
    <property type="project" value="InterPro"/>
</dbReference>
<dbReference type="SMART" id="SM00342">
    <property type="entry name" value="HTH_ARAC"/>
    <property type="match status" value="1"/>
</dbReference>
<dbReference type="InterPro" id="IPR050204">
    <property type="entry name" value="AraC_XylS_family_regulators"/>
</dbReference>
<evidence type="ECO:0000313" key="5">
    <source>
        <dbReference type="EMBL" id="KAB2340155.1"/>
    </source>
</evidence>
<evidence type="ECO:0000256" key="2">
    <source>
        <dbReference type="ARBA" id="ARBA00023125"/>
    </source>
</evidence>
<keyword evidence="3" id="KW-0804">Transcription</keyword>
<dbReference type="InterPro" id="IPR009057">
    <property type="entry name" value="Homeodomain-like_sf"/>
</dbReference>
<evidence type="ECO:0000256" key="3">
    <source>
        <dbReference type="ARBA" id="ARBA00023163"/>
    </source>
</evidence>
<dbReference type="InterPro" id="IPR020449">
    <property type="entry name" value="Tscrpt_reg_AraC-type_HTH"/>
</dbReference>
<feature type="domain" description="HTH araC/xylS-type" evidence="4">
    <location>
        <begin position="219"/>
        <end position="320"/>
    </location>
</feature>
<dbReference type="SUPFAM" id="SSF46689">
    <property type="entry name" value="Homeodomain-like"/>
    <property type="match status" value="1"/>
</dbReference>
<accession>A0A6H9YHM0</accession>
<evidence type="ECO:0000313" key="6">
    <source>
        <dbReference type="Proteomes" id="UP000468735"/>
    </source>
</evidence>
<dbReference type="PRINTS" id="PR00032">
    <property type="entry name" value="HTHARAC"/>
</dbReference>
<dbReference type="PANTHER" id="PTHR46796:SF6">
    <property type="entry name" value="ARAC SUBFAMILY"/>
    <property type="match status" value="1"/>
</dbReference>
<organism evidence="5 6">
    <name type="scientific">Actinomadura rudentiformis</name>
    <dbReference type="NCBI Taxonomy" id="359158"/>
    <lineage>
        <taxon>Bacteria</taxon>
        <taxon>Bacillati</taxon>
        <taxon>Actinomycetota</taxon>
        <taxon>Actinomycetes</taxon>
        <taxon>Streptosporangiales</taxon>
        <taxon>Thermomonosporaceae</taxon>
        <taxon>Actinomadura</taxon>
    </lineage>
</organism>
<dbReference type="Proteomes" id="UP000468735">
    <property type="component" value="Unassembled WGS sequence"/>
</dbReference>
<keyword evidence="1" id="KW-0805">Transcription regulation</keyword>
<dbReference type="OrthoDB" id="9799345at2"/>
<comment type="caution">
    <text evidence="5">The sequence shown here is derived from an EMBL/GenBank/DDBJ whole genome shotgun (WGS) entry which is preliminary data.</text>
</comment>
<dbReference type="EMBL" id="WBMT01000031">
    <property type="protein sequence ID" value="KAB2340155.1"/>
    <property type="molecule type" value="Genomic_DNA"/>
</dbReference>
<evidence type="ECO:0000256" key="1">
    <source>
        <dbReference type="ARBA" id="ARBA00023015"/>
    </source>
</evidence>
<dbReference type="GO" id="GO:0003700">
    <property type="term" value="F:DNA-binding transcription factor activity"/>
    <property type="evidence" value="ECO:0007669"/>
    <property type="project" value="InterPro"/>
</dbReference>
<sequence length="332" mass="36596">MGVDMAARTSLLPAGERFSSWLELVSQTVVPVEVDSDAAADSKATIRTVELGEVTVMSLAIPPARARRTSKLIRRSDPELFQLGLNVQGPAQTSQHGRTVALNSSDMVLFDSSHPFHNVSGNHGRSGTDMMVLFPRRLLPLPESKVGKLLVTALPGHDGMGALVASHVRGLIKHSGQCRPVDAARLSAVTVDLIAAMLAHHLDEDRVLPEDTSRRALLVRVHAFIDQHLSDPELSPQTIAAAHHISLRSLHRLFQTQDSTIAGWIRDRRLERCRCDLSDPMLADRPINAIAARWGFTNAAHFTRAFQAAYGLRPNDYRRQQQVAQVTHIWRA</sequence>
<dbReference type="Pfam" id="PF14525">
    <property type="entry name" value="AraC_binding_2"/>
    <property type="match status" value="1"/>
</dbReference>
<dbReference type="PANTHER" id="PTHR46796">
    <property type="entry name" value="HTH-TYPE TRANSCRIPTIONAL ACTIVATOR RHAS-RELATED"/>
    <property type="match status" value="1"/>
</dbReference>
<proteinExistence type="predicted"/>
<dbReference type="Pfam" id="PF12833">
    <property type="entry name" value="HTH_18"/>
    <property type="match status" value="1"/>
</dbReference>
<protein>
    <submittedName>
        <fullName evidence="5">Helix-turn-helix domain-containing protein</fullName>
    </submittedName>
</protein>
<dbReference type="InterPro" id="IPR018060">
    <property type="entry name" value="HTH_AraC"/>
</dbReference>
<dbReference type="Gene3D" id="1.10.10.60">
    <property type="entry name" value="Homeodomain-like"/>
    <property type="match status" value="1"/>
</dbReference>
<reference evidence="5 6" key="1">
    <citation type="submission" date="2019-09" db="EMBL/GenBank/DDBJ databases">
        <title>Actinomadura physcomitrii sp. nov., a novel actinomycete isolated from moss [Physcomitrium sphaericum (Ludw) Fuernr].</title>
        <authorList>
            <person name="Zhuang X."/>
            <person name="Liu C."/>
        </authorList>
    </citation>
    <scope>NUCLEOTIDE SEQUENCE [LARGE SCALE GENOMIC DNA]</scope>
    <source>
        <strain evidence="5 6">HMC1</strain>
    </source>
</reference>
<gene>
    <name evidence="5" type="ORF">F8566_45650</name>
</gene>
<dbReference type="InterPro" id="IPR035418">
    <property type="entry name" value="AraC-bd_2"/>
</dbReference>